<proteinExistence type="predicted"/>
<reference evidence="5 6" key="1">
    <citation type="submission" date="2019-09" db="EMBL/GenBank/DDBJ databases">
        <title>Bird 10,000 Genomes (B10K) Project - Family phase.</title>
        <authorList>
            <person name="Zhang G."/>
        </authorList>
    </citation>
    <scope>NUCLEOTIDE SEQUENCE [LARGE SCALE GENOMIC DNA]</scope>
    <source>
        <strain evidence="5">B10K-LSUMZ-23963</strain>
        <tissue evidence="5">Muscle</tissue>
    </source>
</reference>
<keyword evidence="2" id="KW-0472">Membrane</keyword>
<feature type="domain" description="Consortin C-terminal" evidence="3">
    <location>
        <begin position="621"/>
        <end position="731"/>
    </location>
</feature>
<dbReference type="InterPro" id="IPR042318">
    <property type="entry name" value="Consortin"/>
</dbReference>
<feature type="compositionally biased region" description="Polar residues" evidence="1">
    <location>
        <begin position="399"/>
        <end position="411"/>
    </location>
</feature>
<dbReference type="EMBL" id="VWZH01000005">
    <property type="protein sequence ID" value="NXG27375.1"/>
    <property type="molecule type" value="Genomic_DNA"/>
</dbReference>
<feature type="compositionally biased region" description="Basic residues" evidence="1">
    <location>
        <begin position="125"/>
        <end position="138"/>
    </location>
</feature>
<accession>A0A7K9AIX0</accession>
<feature type="region of interest" description="Disordered" evidence="1">
    <location>
        <begin position="472"/>
        <end position="534"/>
    </location>
</feature>
<feature type="non-terminal residue" evidence="5">
    <location>
        <position position="1"/>
    </location>
</feature>
<keyword evidence="2" id="KW-0812">Transmembrane</keyword>
<keyword evidence="2" id="KW-1133">Transmembrane helix</keyword>
<feature type="compositionally biased region" description="Polar residues" evidence="1">
    <location>
        <begin position="481"/>
        <end position="490"/>
    </location>
</feature>
<feature type="domain" description="Consortin N-terminal" evidence="4">
    <location>
        <begin position="197"/>
        <end position="248"/>
    </location>
</feature>
<feature type="compositionally biased region" description="Basic and acidic residues" evidence="1">
    <location>
        <begin position="367"/>
        <end position="376"/>
    </location>
</feature>
<dbReference type="PANTHER" id="PTHR28581:SF1">
    <property type="entry name" value="CONSORTIN"/>
    <property type="match status" value="1"/>
</dbReference>
<organism evidence="5 6">
    <name type="scientific">Dromaius novaehollandiae</name>
    <name type="common">Emu</name>
    <dbReference type="NCBI Taxonomy" id="8790"/>
    <lineage>
        <taxon>Eukaryota</taxon>
        <taxon>Metazoa</taxon>
        <taxon>Chordata</taxon>
        <taxon>Craniata</taxon>
        <taxon>Vertebrata</taxon>
        <taxon>Euteleostomi</taxon>
        <taxon>Archelosauria</taxon>
        <taxon>Archosauria</taxon>
        <taxon>Dinosauria</taxon>
        <taxon>Saurischia</taxon>
        <taxon>Theropoda</taxon>
        <taxon>Coelurosauria</taxon>
        <taxon>Aves</taxon>
        <taxon>Palaeognathae</taxon>
        <taxon>Casuariiformes</taxon>
        <taxon>Dromaiidae</taxon>
        <taxon>Dromaius</taxon>
    </lineage>
</organism>
<feature type="compositionally biased region" description="Polar residues" evidence="1">
    <location>
        <begin position="377"/>
        <end position="391"/>
    </location>
</feature>
<evidence type="ECO:0000313" key="6">
    <source>
        <dbReference type="Proteomes" id="UP000543287"/>
    </source>
</evidence>
<evidence type="ECO:0000259" key="3">
    <source>
        <dbReference type="Pfam" id="PF15281"/>
    </source>
</evidence>
<comment type="caution">
    <text evidence="5">The sequence shown here is derived from an EMBL/GenBank/DDBJ whole genome shotgun (WGS) entry which is preliminary data.</text>
</comment>
<evidence type="ECO:0000256" key="1">
    <source>
        <dbReference type="SAM" id="MobiDB-lite"/>
    </source>
</evidence>
<dbReference type="Pfam" id="PF15281">
    <property type="entry name" value="Consortin_C"/>
    <property type="match status" value="1"/>
</dbReference>
<dbReference type="GO" id="GO:0005886">
    <property type="term" value="C:plasma membrane"/>
    <property type="evidence" value="ECO:0007669"/>
    <property type="project" value="TreeGrafter"/>
</dbReference>
<dbReference type="GO" id="GO:0042998">
    <property type="term" value="P:positive regulation of Golgi to plasma membrane protein transport"/>
    <property type="evidence" value="ECO:0007669"/>
    <property type="project" value="InterPro"/>
</dbReference>
<evidence type="ECO:0000259" key="4">
    <source>
        <dbReference type="Pfam" id="PF22883"/>
    </source>
</evidence>
<dbReference type="Proteomes" id="UP000543287">
    <property type="component" value="Unassembled WGS sequence"/>
</dbReference>
<dbReference type="Pfam" id="PF22883">
    <property type="entry name" value="Consortin_N"/>
    <property type="match status" value="1"/>
</dbReference>
<evidence type="ECO:0000256" key="2">
    <source>
        <dbReference type="SAM" id="Phobius"/>
    </source>
</evidence>
<dbReference type="GO" id="GO:0071253">
    <property type="term" value="F:connexin binding"/>
    <property type="evidence" value="ECO:0007669"/>
    <property type="project" value="InterPro"/>
</dbReference>
<gene>
    <name evidence="5" type="primary">Cnst</name>
    <name evidence="5" type="ORF">DRONOV_R13087</name>
</gene>
<feature type="compositionally biased region" description="Basic and acidic residues" evidence="1">
    <location>
        <begin position="10"/>
        <end position="27"/>
    </location>
</feature>
<dbReference type="GO" id="GO:0005802">
    <property type="term" value="C:trans-Golgi network"/>
    <property type="evidence" value="ECO:0007669"/>
    <property type="project" value="InterPro"/>
</dbReference>
<protein>
    <submittedName>
        <fullName evidence="5">CNST protein</fullName>
    </submittedName>
</protein>
<name>A0A7K9AIX0_DRONO</name>
<feature type="compositionally biased region" description="Polar residues" evidence="1">
    <location>
        <begin position="510"/>
        <end position="523"/>
    </location>
</feature>
<feature type="region of interest" description="Disordered" evidence="1">
    <location>
        <begin position="39"/>
        <end position="157"/>
    </location>
</feature>
<dbReference type="PANTHER" id="PTHR28581">
    <property type="entry name" value="CONSORTIN"/>
    <property type="match status" value="1"/>
</dbReference>
<feature type="transmembrane region" description="Helical" evidence="2">
    <location>
        <begin position="675"/>
        <end position="695"/>
    </location>
</feature>
<feature type="compositionally biased region" description="Basic and acidic residues" evidence="1">
    <location>
        <begin position="48"/>
        <end position="57"/>
    </location>
</feature>
<dbReference type="InterPro" id="IPR054132">
    <property type="entry name" value="Consortin_N"/>
</dbReference>
<sequence>LNGSTSNALMDDREFPPKDLQIDSKDSLPADCRVEGLASHLVSSSDENENRLDHDGNEVLTSSNTAMGRQDEGEQDSINNNENMDSGDCTPTCKESETERRSVNVHVDPQLEKKPVAEKQAGGKRSPRSRKGSSKKSKGVPSVGTTAIKEENTLVTDTDSVCAEGAEEANEDSHQEEQKQTLPSLFSLLREEVEQMDSKILPLCLHQIAETYFQEEEYEKAMKFIQLERLYHEQLLANLSSIQEQWERKWKATVSSPVTAVRNSAKELNNEELEKLTKVCSSHQQIYYCILQLVAAENTWESSCFLQLMGSENLKEREAAAFKSGTCAETFPGIGPKKEDKELSATSPGKSRRERPTEAASRQVAAGKDHMEEQHCSAESTVEPHTQSTGTVGRPPSGCLSSGDASKDNSLQLRERQLSKDVGKTEDTAGEPGVKLCVEPMVDSLVLTGADYMPTDLVSTDEDVHADRNPLRSKHVAGSSEAASGQLGNSDLNQQQKQPDNDDDGKSPQDRTASNVCSGSNNMSEHESTAHSQACKEIQKTAGQEEEKVNNEEQEDFFLRFLNGNIIDSEESFADLANQEDFDTVPDISPERASCSSLEALSLDDSFSSLDELARRIEIAEIAPAEGLVSILKKRDDREGKTVAQVQQKQTKRRVRFQEIEDPLDQDEVAGGSCILLILLCIATVFLSVGGTALYCTFGDMESPVCTDFAANMDFYYTQILQRMEELKHWIAFS</sequence>
<feature type="region of interest" description="Disordered" evidence="1">
    <location>
        <begin position="330"/>
        <end position="411"/>
    </location>
</feature>
<dbReference type="InterPro" id="IPR028129">
    <property type="entry name" value="Consortin_C"/>
</dbReference>
<dbReference type="AlphaFoldDB" id="A0A7K9AIX0"/>
<dbReference type="GO" id="GO:0030133">
    <property type="term" value="C:transport vesicle"/>
    <property type="evidence" value="ECO:0007669"/>
    <property type="project" value="TreeGrafter"/>
</dbReference>
<feature type="non-terminal residue" evidence="5">
    <location>
        <position position="734"/>
    </location>
</feature>
<feature type="region of interest" description="Disordered" evidence="1">
    <location>
        <begin position="1"/>
        <end position="27"/>
    </location>
</feature>
<evidence type="ECO:0000313" key="5">
    <source>
        <dbReference type="EMBL" id="NXG27375.1"/>
    </source>
</evidence>